<gene>
    <name evidence="2" type="ORF">J1777_05040</name>
</gene>
<evidence type="ECO:0000313" key="2">
    <source>
        <dbReference type="EMBL" id="MBO1249206.1"/>
    </source>
</evidence>
<accession>A0A939H060</accession>
<name>A0A939H060_9BURK</name>
<dbReference type="EMBL" id="JAFNME010000008">
    <property type="protein sequence ID" value="MBO1249206.1"/>
    <property type="molecule type" value="Genomic_DNA"/>
</dbReference>
<dbReference type="Proteomes" id="UP000664731">
    <property type="component" value="Unassembled WGS sequence"/>
</dbReference>
<dbReference type="InterPro" id="IPR010982">
    <property type="entry name" value="Lambda_DNA-bd_dom_sf"/>
</dbReference>
<dbReference type="Gene3D" id="1.10.260.40">
    <property type="entry name" value="lambda repressor-like DNA-binding domains"/>
    <property type="match status" value="1"/>
</dbReference>
<evidence type="ECO:0000259" key="1">
    <source>
        <dbReference type="Pfam" id="PF20432"/>
    </source>
</evidence>
<dbReference type="InterPro" id="IPR001387">
    <property type="entry name" value="Cro/C1-type_HTH"/>
</dbReference>
<reference evidence="2" key="1">
    <citation type="submission" date="2021-03" db="EMBL/GenBank/DDBJ databases">
        <title>Comamonas denitrificans.</title>
        <authorList>
            <person name="Finster K."/>
        </authorList>
    </citation>
    <scope>NUCLEOTIDE SEQUENCE</scope>
    <source>
        <strain evidence="2">MM2021_4</strain>
    </source>
</reference>
<dbReference type="InterPro" id="IPR046847">
    <property type="entry name" value="Xre-like_HTH"/>
</dbReference>
<sequence>MIYTNNGLRPFAIASLASRREHMQAIQRPTLDRAVVLTKATLSAAEQLGLSNADLAAVIGVSEPTISRIKNSNRTIAPDSKEGELALLLIRVFRSLDPLIGGDEGKRKIWMNSYNKALVGQPNQLICKADGLVRTLSYLDGMRAAS</sequence>
<comment type="caution">
    <text evidence="2">The sequence shown here is derived from an EMBL/GenBank/DDBJ whole genome shotgun (WGS) entry which is preliminary data.</text>
</comment>
<dbReference type="GO" id="GO:0003677">
    <property type="term" value="F:DNA binding"/>
    <property type="evidence" value="ECO:0007669"/>
    <property type="project" value="InterPro"/>
</dbReference>
<evidence type="ECO:0000313" key="3">
    <source>
        <dbReference type="Proteomes" id="UP000664731"/>
    </source>
</evidence>
<protein>
    <submittedName>
        <fullName evidence="2">Helix-turn-helix domain-containing protein</fullName>
    </submittedName>
</protein>
<dbReference type="CDD" id="cd00093">
    <property type="entry name" value="HTH_XRE"/>
    <property type="match status" value="1"/>
</dbReference>
<organism evidence="2 3">
    <name type="scientific">Comamonas denitrificans</name>
    <dbReference type="NCBI Taxonomy" id="117506"/>
    <lineage>
        <taxon>Bacteria</taxon>
        <taxon>Pseudomonadati</taxon>
        <taxon>Pseudomonadota</taxon>
        <taxon>Betaproteobacteria</taxon>
        <taxon>Burkholderiales</taxon>
        <taxon>Comamonadaceae</taxon>
        <taxon>Comamonas</taxon>
    </lineage>
</organism>
<feature type="domain" description="Antitoxin Xre-like helix-turn-helix" evidence="1">
    <location>
        <begin position="30"/>
        <end position="91"/>
    </location>
</feature>
<dbReference type="SUPFAM" id="SSF47413">
    <property type="entry name" value="lambda repressor-like DNA-binding domains"/>
    <property type="match status" value="1"/>
</dbReference>
<dbReference type="AlphaFoldDB" id="A0A939H060"/>
<keyword evidence="3" id="KW-1185">Reference proteome</keyword>
<proteinExistence type="predicted"/>
<dbReference type="Pfam" id="PF20432">
    <property type="entry name" value="Xre-like-HTH"/>
    <property type="match status" value="1"/>
</dbReference>